<dbReference type="Proteomes" id="UP000321570">
    <property type="component" value="Unassembled WGS sequence"/>
</dbReference>
<dbReference type="Pfam" id="PF10154">
    <property type="entry name" value="Fy-3"/>
    <property type="match status" value="1"/>
</dbReference>
<gene>
    <name evidence="2" type="ORF">WMSIL1_LOCUS9935</name>
</gene>
<organism evidence="2 3">
    <name type="scientific">Hymenolepis diminuta</name>
    <name type="common">Rat tapeworm</name>
    <dbReference type="NCBI Taxonomy" id="6216"/>
    <lineage>
        <taxon>Eukaryota</taxon>
        <taxon>Metazoa</taxon>
        <taxon>Spiralia</taxon>
        <taxon>Lophotrochozoa</taxon>
        <taxon>Platyhelminthes</taxon>
        <taxon>Cestoda</taxon>
        <taxon>Eucestoda</taxon>
        <taxon>Cyclophyllidea</taxon>
        <taxon>Hymenolepididae</taxon>
        <taxon>Hymenolepis</taxon>
    </lineage>
</organism>
<dbReference type="PANTHER" id="PTHR16525">
    <property type="entry name" value="PROTEIN C12ORF4"/>
    <property type="match status" value="1"/>
</dbReference>
<protein>
    <submittedName>
        <fullName evidence="2">Uncharacterized protein</fullName>
    </submittedName>
</protein>
<feature type="region of interest" description="Disordered" evidence="1">
    <location>
        <begin position="383"/>
        <end position="412"/>
    </location>
</feature>
<dbReference type="EMBL" id="CABIJS010000432">
    <property type="protein sequence ID" value="VUZ51182.1"/>
    <property type="molecule type" value="Genomic_DNA"/>
</dbReference>
<dbReference type="PANTHER" id="PTHR16525:SF0">
    <property type="entry name" value="PROTEIN C12ORF4"/>
    <property type="match status" value="1"/>
</dbReference>
<dbReference type="AlphaFoldDB" id="A0A564YVA3"/>
<evidence type="ECO:0000256" key="1">
    <source>
        <dbReference type="SAM" id="MobiDB-lite"/>
    </source>
</evidence>
<evidence type="ECO:0000313" key="3">
    <source>
        <dbReference type="Proteomes" id="UP000321570"/>
    </source>
</evidence>
<evidence type="ECO:0000313" key="2">
    <source>
        <dbReference type="EMBL" id="VUZ51182.1"/>
    </source>
</evidence>
<keyword evidence="3" id="KW-1185">Reference proteome</keyword>
<dbReference type="InterPro" id="IPR019311">
    <property type="entry name" value="Fy-3"/>
</dbReference>
<reference evidence="2 3" key="1">
    <citation type="submission" date="2019-07" db="EMBL/GenBank/DDBJ databases">
        <authorList>
            <person name="Jastrzebski P J."/>
            <person name="Paukszto L."/>
            <person name="Jastrzebski P J."/>
        </authorList>
    </citation>
    <scope>NUCLEOTIDE SEQUENCE [LARGE SCALE GENOMIC DNA]</scope>
    <source>
        <strain evidence="2 3">WMS-il1</strain>
    </source>
</reference>
<sequence>MANVVQFSFEKMYGDSFKICCEEPINFPLGQPSSWLLSRLIVDHNIPKFAEKDFSDALFAFLRENEKTRVDDCLTCLYSSLLKSENEPGRIADLLEKRVNERISTRFQSDPPTDEEIFGQTYTKIVKSPAAMDLIQLEHSFAVAVETEVIERNRILNELQREIVNSTEAMLSKNNEEIDVEEAVSSLQRRFHTEYEVQKMTLNSRISDLKETQRKDYRNFVMSVGEQILQVDLSRPLPLRPSELSDILAHSTPNRTVNPSNVTGPRSESFMIQLGRQLRSFYNLKLVEADPMDLLTPIGSSLGTSTSPQSVEATVNLAERLSSALTIYSNELTGLVILVDSQIFQSRDQQRLAEVCEMSTDFHFPELDRQLFEMKEAVRDLPDSDLLSRESSVQETSPVSTPKSHPKPGDVYLTRHSNLRAGEIGGNAGGGGGVEVVFHVVADDVCAVAKENLESPASPSLPSYLHAALSTVLRVCSQHDITTLSLPLFFTRRSLEGLTPAWCQRRAESVLKIVKGTLMESSGIKSGSGSLKTLIFLLPPSVSSKPGVFESLAALINSTFQQTNPIVVDANVA</sequence>
<accession>A0A564YVA3</accession>
<dbReference type="GO" id="GO:0005737">
    <property type="term" value="C:cytoplasm"/>
    <property type="evidence" value="ECO:0007669"/>
    <property type="project" value="TreeGrafter"/>
</dbReference>
<feature type="compositionally biased region" description="Polar residues" evidence="1">
    <location>
        <begin position="389"/>
        <end position="403"/>
    </location>
</feature>
<proteinExistence type="predicted"/>
<name>A0A564YVA3_HYMDI</name>